<protein>
    <submittedName>
        <fullName evidence="1">Uncharacterized protein</fullName>
    </submittedName>
</protein>
<evidence type="ECO:0000313" key="1">
    <source>
        <dbReference type="EMBL" id="PAV92980.1"/>
    </source>
</evidence>
<evidence type="ECO:0000313" key="2">
    <source>
        <dbReference type="Proteomes" id="UP000218231"/>
    </source>
</evidence>
<dbReference type="EMBL" id="LIAE01005841">
    <property type="protein sequence ID" value="PAV92980.1"/>
    <property type="molecule type" value="Genomic_DNA"/>
</dbReference>
<comment type="caution">
    <text evidence="1">The sequence shown here is derived from an EMBL/GenBank/DDBJ whole genome shotgun (WGS) entry which is preliminary data.</text>
</comment>
<sequence>MPIGPSDTSTQLLRMTKRADGTLDRCTLGPALFVPFTGGRVPPFAPRALTDRSIPLCFRAPIGDAVQQGAVAGPVGSGGDGDVPDHIPFHAIATAFQPAAAVALEPATSDVSIQAGRRRNVEQDEAGRPLQALREQPRVIAVHHPAVAGDRGIMERRELGWRSWHPVGVREMVELIEVDHLQAPGLRDRLRQRRLAAVRRPHDADACAQLGQRHGAA</sequence>
<reference evidence="1 2" key="1">
    <citation type="journal article" date="2017" name="Curr. Biol.">
        <title>Genome architecture and evolution of a unichromosomal asexual nematode.</title>
        <authorList>
            <person name="Fradin H."/>
            <person name="Zegar C."/>
            <person name="Gutwein M."/>
            <person name="Lucas J."/>
            <person name="Kovtun M."/>
            <person name="Corcoran D."/>
            <person name="Baugh L.R."/>
            <person name="Kiontke K."/>
            <person name="Gunsalus K."/>
            <person name="Fitch D.H."/>
            <person name="Piano F."/>
        </authorList>
    </citation>
    <scope>NUCLEOTIDE SEQUENCE [LARGE SCALE GENOMIC DNA]</scope>
    <source>
        <strain evidence="1">PF1309</strain>
    </source>
</reference>
<dbReference type="AlphaFoldDB" id="A0A2A2M3F0"/>
<keyword evidence="2" id="KW-1185">Reference proteome</keyword>
<organism evidence="1 2">
    <name type="scientific">Diploscapter pachys</name>
    <dbReference type="NCBI Taxonomy" id="2018661"/>
    <lineage>
        <taxon>Eukaryota</taxon>
        <taxon>Metazoa</taxon>
        <taxon>Ecdysozoa</taxon>
        <taxon>Nematoda</taxon>
        <taxon>Chromadorea</taxon>
        <taxon>Rhabditida</taxon>
        <taxon>Rhabditina</taxon>
        <taxon>Rhabditomorpha</taxon>
        <taxon>Rhabditoidea</taxon>
        <taxon>Rhabditidae</taxon>
        <taxon>Diploscapter</taxon>
    </lineage>
</organism>
<proteinExistence type="predicted"/>
<name>A0A2A2M3F0_9BILA</name>
<gene>
    <name evidence="1" type="ORF">WR25_02349</name>
</gene>
<accession>A0A2A2M3F0</accession>
<dbReference type="Proteomes" id="UP000218231">
    <property type="component" value="Unassembled WGS sequence"/>
</dbReference>